<reference evidence="2 3" key="1">
    <citation type="journal article" date="2018" name="Sci. Rep.">
        <title>Comparative genomics provides insights into the lifestyle and reveals functional heterogeneity of dark septate endophytic fungi.</title>
        <authorList>
            <person name="Knapp D.G."/>
            <person name="Nemeth J.B."/>
            <person name="Barry K."/>
            <person name="Hainaut M."/>
            <person name="Henrissat B."/>
            <person name="Johnson J."/>
            <person name="Kuo A."/>
            <person name="Lim J.H.P."/>
            <person name="Lipzen A."/>
            <person name="Nolan M."/>
            <person name="Ohm R.A."/>
            <person name="Tamas L."/>
            <person name="Grigoriev I.V."/>
            <person name="Spatafora J.W."/>
            <person name="Nagy L.G."/>
            <person name="Kovacs G.M."/>
        </authorList>
    </citation>
    <scope>NUCLEOTIDE SEQUENCE [LARGE SCALE GENOMIC DNA]</scope>
    <source>
        <strain evidence="2 3">DSE2036</strain>
    </source>
</reference>
<dbReference type="EMBL" id="KZ805652">
    <property type="protein sequence ID" value="PVH92741.1"/>
    <property type="molecule type" value="Genomic_DNA"/>
</dbReference>
<sequence>MKTFSIALFALPATLALPATQQQQQQQQQATLLSCACVNPEDGTNYNQGPGFGICEYAYYGTIQSDGWCIAEEKYMVGRWNDYFCSFYKPWVKAVCKPA</sequence>
<evidence type="ECO:0000313" key="3">
    <source>
        <dbReference type="Proteomes" id="UP000244855"/>
    </source>
</evidence>
<evidence type="ECO:0000256" key="1">
    <source>
        <dbReference type="SAM" id="SignalP"/>
    </source>
</evidence>
<dbReference type="AlphaFoldDB" id="A0A2V1D3Y5"/>
<keyword evidence="1" id="KW-0732">Signal</keyword>
<accession>A0A2V1D3Y5</accession>
<dbReference type="PROSITE" id="PS51257">
    <property type="entry name" value="PROKAR_LIPOPROTEIN"/>
    <property type="match status" value="1"/>
</dbReference>
<feature type="chain" id="PRO_5015835932" evidence="1">
    <location>
        <begin position="17"/>
        <end position="99"/>
    </location>
</feature>
<keyword evidence="3" id="KW-1185">Reference proteome</keyword>
<gene>
    <name evidence="2" type="ORF">DM02DRAFT_619750</name>
</gene>
<evidence type="ECO:0000313" key="2">
    <source>
        <dbReference type="EMBL" id="PVH92741.1"/>
    </source>
</evidence>
<organism evidence="2 3">
    <name type="scientific">Periconia macrospinosa</name>
    <dbReference type="NCBI Taxonomy" id="97972"/>
    <lineage>
        <taxon>Eukaryota</taxon>
        <taxon>Fungi</taxon>
        <taxon>Dikarya</taxon>
        <taxon>Ascomycota</taxon>
        <taxon>Pezizomycotina</taxon>
        <taxon>Dothideomycetes</taxon>
        <taxon>Pleosporomycetidae</taxon>
        <taxon>Pleosporales</taxon>
        <taxon>Massarineae</taxon>
        <taxon>Periconiaceae</taxon>
        <taxon>Periconia</taxon>
    </lineage>
</organism>
<protein>
    <submittedName>
        <fullName evidence="2">Uncharacterized protein</fullName>
    </submittedName>
</protein>
<name>A0A2V1D3Y5_9PLEO</name>
<dbReference type="Proteomes" id="UP000244855">
    <property type="component" value="Unassembled WGS sequence"/>
</dbReference>
<proteinExistence type="predicted"/>
<dbReference type="OrthoDB" id="10431360at2759"/>
<feature type="signal peptide" evidence="1">
    <location>
        <begin position="1"/>
        <end position="16"/>
    </location>
</feature>